<proteinExistence type="predicted"/>
<evidence type="ECO:0000313" key="1">
    <source>
        <dbReference type="EMBL" id="MCF3947913.1"/>
    </source>
</evidence>
<name>A0ABS9E0P4_9PROT</name>
<sequence>MIHYQLRCASGHEFDGWFKTSASFDRQAARGMLECPRCGMNEVSRALMAPRIGGKSHEPIAPAAQKAAELEPAATEQKSGTAVAGRMPDELRAMLARLRTEVEARCDYVGGDFATEARRIHDGSAPKRGIYGEASEADAESLAEDGIDVARIPWVPRADS</sequence>
<dbReference type="Proteomes" id="UP001521209">
    <property type="component" value="Unassembled WGS sequence"/>
</dbReference>
<organism evidence="1 2">
    <name type="scientific">Acidiphilium iwatense</name>
    <dbReference type="NCBI Taxonomy" id="768198"/>
    <lineage>
        <taxon>Bacteria</taxon>
        <taxon>Pseudomonadati</taxon>
        <taxon>Pseudomonadota</taxon>
        <taxon>Alphaproteobacteria</taxon>
        <taxon>Acetobacterales</taxon>
        <taxon>Acidocellaceae</taxon>
        <taxon>Acidiphilium</taxon>
    </lineage>
</organism>
<dbReference type="Pfam" id="PF06676">
    <property type="entry name" value="DUF1178"/>
    <property type="match status" value="1"/>
</dbReference>
<evidence type="ECO:0000313" key="2">
    <source>
        <dbReference type="Proteomes" id="UP001521209"/>
    </source>
</evidence>
<dbReference type="PIRSF" id="PIRSF032131">
    <property type="entry name" value="UCP032131"/>
    <property type="match status" value="1"/>
</dbReference>
<keyword evidence="2" id="KW-1185">Reference proteome</keyword>
<reference evidence="1 2" key="1">
    <citation type="submission" date="2022-01" db="EMBL/GenBank/DDBJ databases">
        <authorList>
            <person name="Won M."/>
            <person name="Kim S.-J."/>
            <person name="Kwon S.-W."/>
        </authorList>
    </citation>
    <scope>NUCLEOTIDE SEQUENCE [LARGE SCALE GENOMIC DNA]</scope>
    <source>
        <strain evidence="1 2">KCTC 23505</strain>
    </source>
</reference>
<dbReference type="RefSeq" id="WP_235705207.1">
    <property type="nucleotide sequence ID" value="NZ_JAKGBZ010000033.1"/>
</dbReference>
<comment type="caution">
    <text evidence="1">The sequence shown here is derived from an EMBL/GenBank/DDBJ whole genome shotgun (WGS) entry which is preliminary data.</text>
</comment>
<gene>
    <name evidence="1" type="ORF">L2A60_14625</name>
</gene>
<dbReference type="InterPro" id="IPR009562">
    <property type="entry name" value="DUF1178"/>
</dbReference>
<dbReference type="EMBL" id="JAKGBZ010000033">
    <property type="protein sequence ID" value="MCF3947913.1"/>
    <property type="molecule type" value="Genomic_DNA"/>
</dbReference>
<protein>
    <submittedName>
        <fullName evidence="1">DUF1178 family protein</fullName>
    </submittedName>
</protein>
<accession>A0ABS9E0P4</accession>